<sequence>MRQTHFASGLGSLEARRPGSCTGPRGRWGREERKINAPVERAQVSAACGHRLVAKCKGRPAARMLITH</sequence>
<gene>
    <name evidence="2" type="ORF">NDU88_002704</name>
</gene>
<dbReference type="Proteomes" id="UP001066276">
    <property type="component" value="Chromosome 8"/>
</dbReference>
<evidence type="ECO:0000313" key="3">
    <source>
        <dbReference type="Proteomes" id="UP001066276"/>
    </source>
</evidence>
<accession>A0AAV7NIM9</accession>
<comment type="caution">
    <text evidence="2">The sequence shown here is derived from an EMBL/GenBank/DDBJ whole genome shotgun (WGS) entry which is preliminary data.</text>
</comment>
<dbReference type="EMBL" id="JANPWB010000012">
    <property type="protein sequence ID" value="KAJ1114467.1"/>
    <property type="molecule type" value="Genomic_DNA"/>
</dbReference>
<dbReference type="AlphaFoldDB" id="A0AAV7NIM9"/>
<evidence type="ECO:0000313" key="2">
    <source>
        <dbReference type="EMBL" id="KAJ1114467.1"/>
    </source>
</evidence>
<proteinExistence type="predicted"/>
<evidence type="ECO:0000256" key="1">
    <source>
        <dbReference type="SAM" id="MobiDB-lite"/>
    </source>
</evidence>
<name>A0AAV7NIM9_PLEWA</name>
<keyword evidence="3" id="KW-1185">Reference proteome</keyword>
<protein>
    <submittedName>
        <fullName evidence="2">Uncharacterized protein</fullName>
    </submittedName>
</protein>
<feature type="region of interest" description="Disordered" evidence="1">
    <location>
        <begin position="1"/>
        <end position="34"/>
    </location>
</feature>
<reference evidence="2" key="1">
    <citation type="journal article" date="2022" name="bioRxiv">
        <title>Sequencing and chromosome-scale assembly of the giantPleurodeles waltlgenome.</title>
        <authorList>
            <person name="Brown T."/>
            <person name="Elewa A."/>
            <person name="Iarovenko S."/>
            <person name="Subramanian E."/>
            <person name="Araus A.J."/>
            <person name="Petzold A."/>
            <person name="Susuki M."/>
            <person name="Suzuki K.-i.T."/>
            <person name="Hayashi T."/>
            <person name="Toyoda A."/>
            <person name="Oliveira C."/>
            <person name="Osipova E."/>
            <person name="Leigh N.D."/>
            <person name="Simon A."/>
            <person name="Yun M.H."/>
        </authorList>
    </citation>
    <scope>NUCLEOTIDE SEQUENCE</scope>
    <source>
        <strain evidence="2">20211129_DDA</strain>
        <tissue evidence="2">Liver</tissue>
    </source>
</reference>
<organism evidence="2 3">
    <name type="scientific">Pleurodeles waltl</name>
    <name type="common">Iberian ribbed newt</name>
    <dbReference type="NCBI Taxonomy" id="8319"/>
    <lineage>
        <taxon>Eukaryota</taxon>
        <taxon>Metazoa</taxon>
        <taxon>Chordata</taxon>
        <taxon>Craniata</taxon>
        <taxon>Vertebrata</taxon>
        <taxon>Euteleostomi</taxon>
        <taxon>Amphibia</taxon>
        <taxon>Batrachia</taxon>
        <taxon>Caudata</taxon>
        <taxon>Salamandroidea</taxon>
        <taxon>Salamandridae</taxon>
        <taxon>Pleurodelinae</taxon>
        <taxon>Pleurodeles</taxon>
    </lineage>
</organism>